<comment type="cofactor">
    <cofactor evidence="12">
        <name>Mg(2+)</name>
        <dbReference type="ChEBI" id="CHEBI:18420"/>
    </cofactor>
    <text evidence="12">Binds a second Mg(2+) ion via substrate during catalysis.</text>
</comment>
<feature type="binding site" evidence="14">
    <location>
        <position position="163"/>
    </location>
    <ligand>
        <name>substrate</name>
    </ligand>
</feature>
<evidence type="ECO:0000259" key="16">
    <source>
        <dbReference type="SMART" id="SM01192"/>
    </source>
</evidence>
<keyword evidence="6 12" id="KW-0964">Secreted</keyword>
<dbReference type="EMBL" id="CAADFT010000001">
    <property type="protein sequence ID" value="VFK37588.1"/>
    <property type="molecule type" value="Genomic_DNA"/>
</dbReference>
<evidence type="ECO:0000256" key="3">
    <source>
        <dbReference type="ARBA" id="ARBA00012058"/>
    </source>
</evidence>
<evidence type="ECO:0000256" key="9">
    <source>
        <dbReference type="ARBA" id="ARBA00023152"/>
    </source>
</evidence>
<feature type="binding site" evidence="12">
    <location>
        <position position="162"/>
    </location>
    <ligand>
        <name>(2R)-2-phosphoglycerate</name>
        <dbReference type="ChEBI" id="CHEBI:58289"/>
    </ligand>
</feature>
<dbReference type="GO" id="GO:0009986">
    <property type="term" value="C:cell surface"/>
    <property type="evidence" value="ECO:0007669"/>
    <property type="project" value="UniProtKB-SubCell"/>
</dbReference>
<feature type="binding site" evidence="14">
    <location>
        <position position="311"/>
    </location>
    <ligand>
        <name>substrate</name>
    </ligand>
</feature>
<dbReference type="SMART" id="SM01193">
    <property type="entry name" value="Enolase_N"/>
    <property type="match status" value="1"/>
</dbReference>
<accession>A0A450Y7V1</accession>
<dbReference type="SUPFAM" id="SSF54826">
    <property type="entry name" value="Enolase N-terminal domain-like"/>
    <property type="match status" value="1"/>
</dbReference>
<dbReference type="Pfam" id="PF00113">
    <property type="entry name" value="Enolase_C"/>
    <property type="match status" value="1"/>
</dbReference>
<evidence type="ECO:0000313" key="20">
    <source>
        <dbReference type="EMBL" id="VFK51868.1"/>
    </source>
</evidence>
<dbReference type="NCBIfam" id="TIGR01060">
    <property type="entry name" value="eno"/>
    <property type="match status" value="1"/>
</dbReference>
<keyword evidence="8 12" id="KW-0460">Magnesium</keyword>
<evidence type="ECO:0000256" key="1">
    <source>
        <dbReference type="ARBA" id="ARBA00005031"/>
    </source>
</evidence>
<dbReference type="InterPro" id="IPR029017">
    <property type="entry name" value="Enolase-like_N"/>
</dbReference>
<evidence type="ECO:0000256" key="2">
    <source>
        <dbReference type="ARBA" id="ARBA00009604"/>
    </source>
</evidence>
<dbReference type="UniPathway" id="UPA00109">
    <property type="reaction ID" value="UER00187"/>
</dbReference>
<dbReference type="GO" id="GO:0006096">
    <property type="term" value="P:glycolytic process"/>
    <property type="evidence" value="ECO:0007669"/>
    <property type="project" value="UniProtKB-UniRule"/>
</dbReference>
<dbReference type="EMBL" id="CAADFW010000001">
    <property type="protein sequence ID" value="VFK51868.1"/>
    <property type="molecule type" value="Genomic_DNA"/>
</dbReference>
<dbReference type="PRINTS" id="PR00148">
    <property type="entry name" value="ENOLASE"/>
</dbReference>
<evidence type="ECO:0000256" key="13">
    <source>
        <dbReference type="PIRSR" id="PIRSR001400-1"/>
    </source>
</evidence>
<organism evidence="19">
    <name type="scientific">Candidatus Kentrum sp. TC</name>
    <dbReference type="NCBI Taxonomy" id="2126339"/>
    <lineage>
        <taxon>Bacteria</taxon>
        <taxon>Pseudomonadati</taxon>
        <taxon>Pseudomonadota</taxon>
        <taxon>Gammaproteobacteria</taxon>
        <taxon>Candidatus Kentrum</taxon>
    </lineage>
</organism>
<keyword evidence="10 12" id="KW-0456">Lyase</keyword>
<evidence type="ECO:0000256" key="10">
    <source>
        <dbReference type="ARBA" id="ARBA00023239"/>
    </source>
</evidence>
<dbReference type="PANTHER" id="PTHR11902">
    <property type="entry name" value="ENOLASE"/>
    <property type="match status" value="1"/>
</dbReference>
<feature type="binding site" evidence="12">
    <location>
        <position position="387"/>
    </location>
    <ligand>
        <name>(2R)-2-phosphoglycerate</name>
        <dbReference type="ChEBI" id="CHEBI:58289"/>
    </ligand>
</feature>
<dbReference type="SFLD" id="SFLDG00178">
    <property type="entry name" value="enolase"/>
    <property type="match status" value="1"/>
</dbReference>
<evidence type="ECO:0000313" key="18">
    <source>
        <dbReference type="EMBL" id="VFK37481.1"/>
    </source>
</evidence>
<dbReference type="SMART" id="SM01192">
    <property type="entry name" value="Enolase_C"/>
    <property type="match status" value="1"/>
</dbReference>
<evidence type="ECO:0000313" key="19">
    <source>
        <dbReference type="EMBL" id="VFK37588.1"/>
    </source>
</evidence>
<feature type="binding site" evidence="14">
    <location>
        <position position="387"/>
    </location>
    <ligand>
        <name>substrate</name>
    </ligand>
</feature>
<dbReference type="InterPro" id="IPR020811">
    <property type="entry name" value="Enolase_N"/>
</dbReference>
<dbReference type="GO" id="GO:0004634">
    <property type="term" value="F:phosphopyruvate hydratase activity"/>
    <property type="evidence" value="ECO:0007669"/>
    <property type="project" value="UniProtKB-UniRule"/>
</dbReference>
<dbReference type="Gene3D" id="3.30.390.10">
    <property type="entry name" value="Enolase-like, N-terminal domain"/>
    <property type="match status" value="1"/>
</dbReference>
<keyword evidence="7 12" id="KW-0479">Metal-binding</keyword>
<feature type="domain" description="Enolase C-terminal TIM barrel" evidence="16">
    <location>
        <begin position="138"/>
        <end position="426"/>
    </location>
</feature>
<evidence type="ECO:0000256" key="4">
    <source>
        <dbReference type="ARBA" id="ARBA00017068"/>
    </source>
</evidence>
<keyword evidence="9 12" id="KW-0324">Glycolysis</keyword>
<dbReference type="SUPFAM" id="SSF51604">
    <property type="entry name" value="Enolase C-terminal domain-like"/>
    <property type="match status" value="1"/>
</dbReference>
<dbReference type="CDD" id="cd03313">
    <property type="entry name" value="enolase"/>
    <property type="match status" value="1"/>
</dbReference>
<comment type="similarity">
    <text evidence="2 12">Belongs to the enolase family.</text>
</comment>
<feature type="binding site" evidence="12 15">
    <location>
        <position position="311"/>
    </location>
    <ligand>
        <name>Mg(2+)</name>
        <dbReference type="ChEBI" id="CHEBI:18420"/>
    </ligand>
</feature>
<dbReference type="EMBL" id="CAADFS010000001">
    <property type="protein sequence ID" value="VFK37481.1"/>
    <property type="molecule type" value="Genomic_DNA"/>
</dbReference>
<comment type="subunit">
    <text evidence="12">Component of the RNA degradosome, a multiprotein complex involved in RNA processing and mRNA degradation.</text>
</comment>
<dbReference type="InterPro" id="IPR036849">
    <property type="entry name" value="Enolase-like_C_sf"/>
</dbReference>
<evidence type="ECO:0000256" key="15">
    <source>
        <dbReference type="PIRSR" id="PIRSR001400-3"/>
    </source>
</evidence>
<comment type="subcellular location">
    <subcellularLocation>
        <location evidence="12">Cytoplasm</location>
    </subcellularLocation>
    <subcellularLocation>
        <location evidence="12">Secreted</location>
    </subcellularLocation>
    <subcellularLocation>
        <location evidence="12">Cell surface</location>
    </subcellularLocation>
    <text evidence="12">Fractions of enolase are present in both the cytoplasm and on the cell surface.</text>
</comment>
<feature type="binding site" evidence="12 15">
    <location>
        <position position="284"/>
    </location>
    <ligand>
        <name>Mg(2+)</name>
        <dbReference type="ChEBI" id="CHEBI:18420"/>
    </ligand>
</feature>
<feature type="binding site" evidence="14">
    <location>
        <begin position="363"/>
        <end position="366"/>
    </location>
    <ligand>
        <name>substrate</name>
    </ligand>
</feature>
<dbReference type="AlphaFoldDB" id="A0A450Y7V1"/>
<keyword evidence="5 12" id="KW-0963">Cytoplasm</keyword>
<evidence type="ECO:0000256" key="5">
    <source>
        <dbReference type="ARBA" id="ARBA00022490"/>
    </source>
</evidence>
<dbReference type="HAMAP" id="MF_00318">
    <property type="entry name" value="Enolase"/>
    <property type="match status" value="1"/>
</dbReference>
<dbReference type="GO" id="GO:0000015">
    <property type="term" value="C:phosphopyruvate hydratase complex"/>
    <property type="evidence" value="ECO:0007669"/>
    <property type="project" value="InterPro"/>
</dbReference>
<evidence type="ECO:0000256" key="7">
    <source>
        <dbReference type="ARBA" id="ARBA00022723"/>
    </source>
</evidence>
<dbReference type="Pfam" id="PF03952">
    <property type="entry name" value="Enolase_N"/>
    <property type="match status" value="1"/>
</dbReference>
<feature type="active site" description="Proton donor" evidence="12 13">
    <location>
        <position position="204"/>
    </location>
</feature>
<dbReference type="EC" id="4.2.1.11" evidence="3 12"/>
<comment type="pathway">
    <text evidence="1 12">Carbohydrate degradation; glycolysis; pyruvate from D-glyceraldehyde 3-phosphate: step 4/5.</text>
</comment>
<dbReference type="InterPro" id="IPR020810">
    <property type="entry name" value="Enolase_C"/>
</dbReference>
<name>A0A450Y7V1_9GAMM</name>
<dbReference type="PROSITE" id="PS00164">
    <property type="entry name" value="ENOLASE"/>
    <property type="match status" value="1"/>
</dbReference>
<dbReference type="Gene3D" id="3.20.20.120">
    <property type="entry name" value="Enolase-like C-terminal domain"/>
    <property type="match status" value="1"/>
</dbReference>
<comment type="function">
    <text evidence="11 12">Catalyzes the reversible conversion of 2-phosphoglycerate (2-PG) into phosphoenolpyruvate (PEP). It is essential for the degradation of carbohydrates via glycolysis.</text>
</comment>
<evidence type="ECO:0000259" key="17">
    <source>
        <dbReference type="SMART" id="SM01193"/>
    </source>
</evidence>
<dbReference type="InterPro" id="IPR000941">
    <property type="entry name" value="Enolase"/>
</dbReference>
<dbReference type="FunFam" id="3.30.390.10:FF:000001">
    <property type="entry name" value="Enolase"/>
    <property type="match status" value="1"/>
</dbReference>
<comment type="catalytic activity">
    <reaction evidence="12">
        <text>(2R)-2-phosphoglycerate = phosphoenolpyruvate + H2O</text>
        <dbReference type="Rhea" id="RHEA:10164"/>
        <dbReference type="ChEBI" id="CHEBI:15377"/>
        <dbReference type="ChEBI" id="CHEBI:58289"/>
        <dbReference type="ChEBI" id="CHEBI:58702"/>
        <dbReference type="EC" id="4.2.1.11"/>
    </reaction>
</comment>
<protein>
    <recommendedName>
        <fullName evidence="4 12">Enolase</fullName>
        <ecNumber evidence="3 12">4.2.1.11</ecNumber>
    </recommendedName>
    <alternativeName>
        <fullName evidence="12">2-phospho-D-glycerate hydro-lyase</fullName>
    </alternativeName>
    <alternativeName>
        <fullName evidence="12">2-phosphoglycerate dehydratase</fullName>
    </alternativeName>
</protein>
<feature type="domain" description="Enolase N-terminal" evidence="17">
    <location>
        <begin position="4"/>
        <end position="134"/>
    </location>
</feature>
<dbReference type="PIRSF" id="PIRSF001400">
    <property type="entry name" value="Enolase"/>
    <property type="match status" value="1"/>
</dbReference>
<evidence type="ECO:0000256" key="6">
    <source>
        <dbReference type="ARBA" id="ARBA00022525"/>
    </source>
</evidence>
<dbReference type="FunFam" id="3.20.20.120:FF:000001">
    <property type="entry name" value="Enolase"/>
    <property type="match status" value="1"/>
</dbReference>
<dbReference type="PANTHER" id="PTHR11902:SF1">
    <property type="entry name" value="ENOLASE"/>
    <property type="match status" value="1"/>
</dbReference>
<feature type="binding site" evidence="14">
    <location>
        <position position="284"/>
    </location>
    <ligand>
        <name>substrate</name>
    </ligand>
</feature>
<proteinExistence type="inferred from homology"/>
<feature type="binding site" evidence="12">
    <location>
        <position position="366"/>
    </location>
    <ligand>
        <name>(2R)-2-phosphoglycerate</name>
        <dbReference type="ChEBI" id="CHEBI:58289"/>
    </ligand>
</feature>
<dbReference type="SFLD" id="SFLDF00002">
    <property type="entry name" value="enolase"/>
    <property type="match status" value="1"/>
</dbReference>
<evidence type="ECO:0000256" key="8">
    <source>
        <dbReference type="ARBA" id="ARBA00022842"/>
    </source>
</evidence>
<reference evidence="19" key="1">
    <citation type="submission" date="2019-02" db="EMBL/GenBank/DDBJ databases">
        <authorList>
            <person name="Gruber-Vodicka R. H."/>
            <person name="Seah K. B. B."/>
        </authorList>
    </citation>
    <scope>NUCLEOTIDE SEQUENCE</scope>
    <source>
        <strain evidence="18">BECK_BZ123</strain>
        <strain evidence="19">BECK_BZ125</strain>
        <strain evidence="20">BECK_BZ126</strain>
    </source>
</reference>
<evidence type="ECO:0000256" key="12">
    <source>
        <dbReference type="HAMAP-Rule" id="MF_00318"/>
    </source>
</evidence>
<feature type="binding site" evidence="12 15">
    <location>
        <position position="241"/>
    </location>
    <ligand>
        <name>Mg(2+)</name>
        <dbReference type="ChEBI" id="CHEBI:18420"/>
    </ligand>
</feature>
<evidence type="ECO:0000256" key="11">
    <source>
        <dbReference type="ARBA" id="ARBA00045763"/>
    </source>
</evidence>
<feature type="binding site" evidence="12">
    <location>
        <position position="336"/>
    </location>
    <ligand>
        <name>(2R)-2-phosphoglycerate</name>
        <dbReference type="ChEBI" id="CHEBI:58289"/>
    </ligand>
</feature>
<dbReference type="GO" id="GO:0000287">
    <property type="term" value="F:magnesium ion binding"/>
    <property type="evidence" value="ECO:0007669"/>
    <property type="project" value="UniProtKB-UniRule"/>
</dbReference>
<dbReference type="InterPro" id="IPR020809">
    <property type="entry name" value="Enolase_CS"/>
</dbReference>
<dbReference type="GO" id="GO:0005576">
    <property type="term" value="C:extracellular region"/>
    <property type="evidence" value="ECO:0007669"/>
    <property type="project" value="UniProtKB-SubCell"/>
</dbReference>
<feature type="binding site" evidence="12">
    <location>
        <position position="365"/>
    </location>
    <ligand>
        <name>(2R)-2-phosphoglycerate</name>
        <dbReference type="ChEBI" id="CHEBI:58289"/>
    </ligand>
</feature>
<sequence length="429" mass="45889">MAKITDIKAREVIDSRGNPTVEADVILDSGVIGQAAVPSGASTGSREAVELRDGDKSRFLGKGVTKAVDNVHNIIKPALIGMDPSAQKEIDKKMIDLDGTDNKGKLGANALLAVSMAGAKAAAKEKGEPLYRYLGKGPFQMPVPMMNIINGGAHADNNVDLQEFMIMPVGAPTLKEAVRYGAEVFHALKKVLQGRGMNTAVGDEGGFAPNLPSNESAIEVILKAIEDAGYKAGEDIFLALDCASSEFYKDGKYNIASEGKILDSAGFAEYLGAWVDKYPIISIEDGMDESDWDGWKALTDRIGKKVQLVGDDLFVTNPAILKEGIEKGIANSILIKVNQIGTLTETLDAIEMAKKANYTNVISHRSGETEDSTIADLAVATSAGQIKTGSMSRSDRVAKYNQLIRIEEELLPKGESSYPGIKAFYNISK</sequence>
<feature type="active site" description="Proton acceptor" evidence="12 13">
    <location>
        <position position="336"/>
    </location>
</feature>
<dbReference type="SFLD" id="SFLDS00001">
    <property type="entry name" value="Enolase"/>
    <property type="match status" value="1"/>
</dbReference>
<comment type="cofactor">
    <cofactor evidence="15">
        <name>Mg(2+)</name>
        <dbReference type="ChEBI" id="CHEBI:18420"/>
    </cofactor>
    <text evidence="15">Mg(2+) is required for catalysis and for stabilizing the dimer.</text>
</comment>
<feature type="binding site" evidence="14">
    <location>
        <position position="154"/>
    </location>
    <ligand>
        <name>substrate</name>
    </ligand>
</feature>
<evidence type="ECO:0000256" key="14">
    <source>
        <dbReference type="PIRSR" id="PIRSR001400-2"/>
    </source>
</evidence>
<gene>
    <name evidence="12" type="primary">eno</name>
    <name evidence="18" type="ORF">BECKTC1821D_GA0114238_100198</name>
    <name evidence="19" type="ORF">BECKTC1821E_GA0114239_100122</name>
    <name evidence="20" type="ORF">BECKTC1821F_GA0114240_1001155</name>
</gene>